<feature type="binding site" evidence="9">
    <location>
        <begin position="242"/>
        <end position="243"/>
    </location>
    <ligand>
        <name>ATP</name>
        <dbReference type="ChEBI" id="CHEBI:30616"/>
    </ligand>
</feature>
<name>A0A927UE54_9FIRM</name>
<dbReference type="Proteomes" id="UP000766246">
    <property type="component" value="Unassembled WGS sequence"/>
</dbReference>
<comment type="similarity">
    <text evidence="9">Belongs to the carbohydrate kinase PfkB family. Ribokinase subfamily.</text>
</comment>
<feature type="binding site" evidence="9">
    <location>
        <position position="237"/>
    </location>
    <ligand>
        <name>K(+)</name>
        <dbReference type="ChEBI" id="CHEBI:29103"/>
    </ligand>
</feature>
<evidence type="ECO:0000256" key="4">
    <source>
        <dbReference type="ARBA" id="ARBA00022777"/>
    </source>
</evidence>
<dbReference type="PANTHER" id="PTHR10584:SF166">
    <property type="entry name" value="RIBOKINASE"/>
    <property type="match status" value="1"/>
</dbReference>
<sequence>MKILNFGSLNLDYTYQVSHIVREGETILAKEVGLNLGGKGFNQSVALARAGIACYHAGLVGEEGLDFYDACETYGIKTDYMKTVTGRCGHTIIQVDEKGQNSIVLFGGANQKNTKEYVDEVLKNFDTGDIILLQNEINELPYLIDQAFAKGMTIVLNPSPYDERLEECDLGKISVFLLNETEGQQMTGMTTPATIISAMAASYSNAKIVLTLGEGGSIYHHGDEELYQPAFKVDAVDTTAAGDTFTGYFVAGLIKKLPMREVLINSSKAAALAVTKQGAASSIPFMSEVELFNTD</sequence>
<evidence type="ECO:0000256" key="8">
    <source>
        <dbReference type="ARBA" id="ARBA00023277"/>
    </source>
</evidence>
<feature type="binding site" evidence="9">
    <location>
        <position position="136"/>
    </location>
    <ligand>
        <name>substrate</name>
    </ligand>
</feature>
<comment type="caution">
    <text evidence="9">Lacks conserved residue(s) required for the propagation of feature annotation.</text>
</comment>
<feature type="binding site" evidence="9">
    <location>
        <position position="282"/>
    </location>
    <ligand>
        <name>K(+)</name>
        <dbReference type="ChEBI" id="CHEBI:29103"/>
    </ligand>
</feature>
<dbReference type="GO" id="GO:0005524">
    <property type="term" value="F:ATP binding"/>
    <property type="evidence" value="ECO:0007669"/>
    <property type="project" value="UniProtKB-UniRule"/>
</dbReference>
<feature type="binding site" evidence="9">
    <location>
        <position position="276"/>
    </location>
    <ligand>
        <name>K(+)</name>
        <dbReference type="ChEBI" id="CHEBI:29103"/>
    </ligand>
</feature>
<dbReference type="GO" id="GO:0019303">
    <property type="term" value="P:D-ribose catabolic process"/>
    <property type="evidence" value="ECO:0007669"/>
    <property type="project" value="UniProtKB-UniRule"/>
</dbReference>
<protein>
    <recommendedName>
        <fullName evidence="9">Ribokinase</fullName>
        <shortName evidence="9">RK</shortName>
        <ecNumber evidence="9">2.7.1.15</ecNumber>
    </recommendedName>
</protein>
<evidence type="ECO:0000256" key="3">
    <source>
        <dbReference type="ARBA" id="ARBA00022741"/>
    </source>
</evidence>
<dbReference type="HAMAP" id="MF_01987">
    <property type="entry name" value="Ribokinase"/>
    <property type="match status" value="1"/>
</dbReference>
<gene>
    <name evidence="9" type="primary">rbsK</name>
    <name evidence="11" type="ORF">E7272_11520</name>
</gene>
<dbReference type="CDD" id="cd01174">
    <property type="entry name" value="ribokinase"/>
    <property type="match status" value="1"/>
</dbReference>
<evidence type="ECO:0000313" key="12">
    <source>
        <dbReference type="Proteomes" id="UP000766246"/>
    </source>
</evidence>
<keyword evidence="7 9" id="KW-0630">Potassium</keyword>
<dbReference type="PRINTS" id="PR00990">
    <property type="entry name" value="RIBOKINASE"/>
</dbReference>
<feature type="binding site" evidence="9">
    <location>
        <begin position="10"/>
        <end position="12"/>
    </location>
    <ligand>
        <name>substrate</name>
    </ligand>
</feature>
<keyword evidence="9" id="KW-0963">Cytoplasm</keyword>
<evidence type="ECO:0000256" key="1">
    <source>
        <dbReference type="ARBA" id="ARBA00022679"/>
    </source>
</evidence>
<evidence type="ECO:0000313" key="11">
    <source>
        <dbReference type="EMBL" id="MBE5920453.1"/>
    </source>
</evidence>
<evidence type="ECO:0000259" key="10">
    <source>
        <dbReference type="Pfam" id="PF00294"/>
    </source>
</evidence>
<dbReference type="GO" id="GO:0004747">
    <property type="term" value="F:ribokinase activity"/>
    <property type="evidence" value="ECO:0007669"/>
    <property type="project" value="UniProtKB-UniRule"/>
</dbReference>
<dbReference type="InterPro" id="IPR002139">
    <property type="entry name" value="Ribo/fructo_kinase"/>
</dbReference>
<keyword evidence="3 9" id="KW-0547">Nucleotide-binding</keyword>
<dbReference type="Gene3D" id="3.40.1190.20">
    <property type="match status" value="1"/>
</dbReference>
<evidence type="ECO:0000256" key="5">
    <source>
        <dbReference type="ARBA" id="ARBA00022840"/>
    </source>
</evidence>
<dbReference type="SUPFAM" id="SSF53613">
    <property type="entry name" value="Ribokinase-like"/>
    <property type="match status" value="1"/>
</dbReference>
<comment type="activity regulation">
    <text evidence="9">Activated by a monovalent cation that binds near, but not in, the active site. The most likely occupant of the site in vivo is potassium. Ion binding induces a conformational change that may alter substrate affinity.</text>
</comment>
<proteinExistence type="inferred from homology"/>
<comment type="catalytic activity">
    <reaction evidence="9">
        <text>D-ribose + ATP = D-ribose 5-phosphate + ADP + H(+)</text>
        <dbReference type="Rhea" id="RHEA:13697"/>
        <dbReference type="ChEBI" id="CHEBI:15378"/>
        <dbReference type="ChEBI" id="CHEBI:30616"/>
        <dbReference type="ChEBI" id="CHEBI:47013"/>
        <dbReference type="ChEBI" id="CHEBI:78346"/>
        <dbReference type="ChEBI" id="CHEBI:456216"/>
        <dbReference type="EC" id="2.7.1.15"/>
    </reaction>
</comment>
<dbReference type="InterPro" id="IPR029056">
    <property type="entry name" value="Ribokinase-like"/>
</dbReference>
<dbReference type="AlphaFoldDB" id="A0A927UE54"/>
<evidence type="ECO:0000256" key="2">
    <source>
        <dbReference type="ARBA" id="ARBA00022723"/>
    </source>
</evidence>
<keyword evidence="5 9" id="KW-0067">ATP-binding</keyword>
<feature type="domain" description="Carbohydrate kinase PfkB" evidence="10">
    <location>
        <begin position="3"/>
        <end position="284"/>
    </location>
</feature>
<keyword evidence="8 9" id="KW-0119">Carbohydrate metabolism</keyword>
<feature type="binding site" evidence="9">
    <location>
        <begin position="38"/>
        <end position="42"/>
    </location>
    <ligand>
        <name>substrate</name>
    </ligand>
</feature>
<organism evidence="11 12">
    <name type="scientific">Pseudobutyrivibrio ruminis</name>
    <dbReference type="NCBI Taxonomy" id="46206"/>
    <lineage>
        <taxon>Bacteria</taxon>
        <taxon>Bacillati</taxon>
        <taxon>Bacillota</taxon>
        <taxon>Clostridia</taxon>
        <taxon>Lachnospirales</taxon>
        <taxon>Lachnospiraceae</taxon>
        <taxon>Pseudobutyrivibrio</taxon>
    </lineage>
</organism>
<comment type="cofactor">
    <cofactor evidence="9">
        <name>Mg(2+)</name>
        <dbReference type="ChEBI" id="CHEBI:18420"/>
    </cofactor>
    <text evidence="9">Requires a divalent cation, most likely magnesium in vivo, as an electrophilic catalyst to aid phosphoryl group transfer. It is the chelate of the metal and the nucleotide that is the actual substrate.</text>
</comment>
<comment type="subunit">
    <text evidence="9">Homodimer.</text>
</comment>
<keyword evidence="2 9" id="KW-0479">Metal-binding</keyword>
<dbReference type="Pfam" id="PF00294">
    <property type="entry name" value="PfkB"/>
    <property type="match status" value="1"/>
</dbReference>
<feature type="binding site" evidence="9">
    <location>
        <position position="278"/>
    </location>
    <ligand>
        <name>K(+)</name>
        <dbReference type="ChEBI" id="CHEBI:29103"/>
    </ligand>
</feature>
<feature type="active site" description="Proton acceptor" evidence="9">
    <location>
        <position position="243"/>
    </location>
</feature>
<dbReference type="PANTHER" id="PTHR10584">
    <property type="entry name" value="SUGAR KINASE"/>
    <property type="match status" value="1"/>
</dbReference>
<feature type="binding site" evidence="9">
    <location>
        <position position="273"/>
    </location>
    <ligand>
        <name>K(+)</name>
        <dbReference type="ChEBI" id="CHEBI:29103"/>
    </ligand>
</feature>
<comment type="pathway">
    <text evidence="9">Carbohydrate metabolism; D-ribose degradation; D-ribose 5-phosphate from beta-D-ribopyranose: step 2/2.</text>
</comment>
<feature type="binding site" evidence="9">
    <location>
        <begin position="211"/>
        <end position="216"/>
    </location>
    <ligand>
        <name>ATP</name>
        <dbReference type="ChEBI" id="CHEBI:30616"/>
    </ligand>
</feature>
<dbReference type="InterPro" id="IPR011611">
    <property type="entry name" value="PfkB_dom"/>
</dbReference>
<dbReference type="GO" id="GO:0005737">
    <property type="term" value="C:cytoplasm"/>
    <property type="evidence" value="ECO:0007669"/>
    <property type="project" value="UniProtKB-SubCell"/>
</dbReference>
<comment type="caution">
    <text evidence="11">The sequence shown here is derived from an EMBL/GenBank/DDBJ whole genome shotgun (WGS) entry which is preliminary data.</text>
</comment>
<accession>A0A927UE54</accession>
<feature type="binding site" evidence="9">
    <location>
        <position position="239"/>
    </location>
    <ligand>
        <name>K(+)</name>
        <dbReference type="ChEBI" id="CHEBI:29103"/>
    </ligand>
</feature>
<comment type="subcellular location">
    <subcellularLocation>
        <location evidence="9">Cytoplasm</location>
    </subcellularLocation>
</comment>
<feature type="binding site" evidence="9">
    <location>
        <position position="243"/>
    </location>
    <ligand>
        <name>substrate</name>
    </ligand>
</feature>
<dbReference type="EMBL" id="SVER01000034">
    <property type="protein sequence ID" value="MBE5920453.1"/>
    <property type="molecule type" value="Genomic_DNA"/>
</dbReference>
<dbReference type="EC" id="2.7.1.15" evidence="9"/>
<keyword evidence="1 9" id="KW-0808">Transferase</keyword>
<evidence type="ECO:0000256" key="6">
    <source>
        <dbReference type="ARBA" id="ARBA00022842"/>
    </source>
</evidence>
<dbReference type="GO" id="GO:0046872">
    <property type="term" value="F:metal ion binding"/>
    <property type="evidence" value="ECO:0007669"/>
    <property type="project" value="UniProtKB-KW"/>
</dbReference>
<reference evidence="11" key="1">
    <citation type="submission" date="2019-04" db="EMBL/GenBank/DDBJ databases">
        <title>Evolution of Biomass-Degrading Anaerobic Consortia Revealed by Metagenomics.</title>
        <authorList>
            <person name="Peng X."/>
        </authorList>
    </citation>
    <scope>NUCLEOTIDE SEQUENCE</scope>
    <source>
        <strain evidence="11">SIG311</strain>
    </source>
</reference>
<evidence type="ECO:0000256" key="7">
    <source>
        <dbReference type="ARBA" id="ARBA00022958"/>
    </source>
</evidence>
<dbReference type="InterPro" id="IPR011877">
    <property type="entry name" value="Ribokinase"/>
</dbReference>
<feature type="binding site" evidence="9">
    <location>
        <position position="179"/>
    </location>
    <ligand>
        <name>ATP</name>
        <dbReference type="ChEBI" id="CHEBI:30616"/>
    </ligand>
</feature>
<comment type="function">
    <text evidence="9">Catalyzes the phosphorylation of ribose at O-5 in a reaction requiring ATP and magnesium. The resulting D-ribose-5-phosphate can then be used either for sythesis of nucleotides, histidine, and tryptophan, or as a component of the pentose phosphate pathway.</text>
</comment>
<keyword evidence="6 9" id="KW-0460">Magnesium</keyword>
<keyword evidence="4 9" id="KW-0418">Kinase</keyword>
<evidence type="ECO:0000256" key="9">
    <source>
        <dbReference type="HAMAP-Rule" id="MF_01987"/>
    </source>
</evidence>